<proteinExistence type="predicted"/>
<comment type="caution">
    <text evidence="1">The sequence shown here is derived from an EMBL/GenBank/DDBJ whole genome shotgun (WGS) entry which is preliminary data.</text>
</comment>
<gene>
    <name evidence="1" type="ORF">F4821DRAFT_281125</name>
</gene>
<dbReference type="EMBL" id="MU394358">
    <property type="protein sequence ID" value="KAI6083049.1"/>
    <property type="molecule type" value="Genomic_DNA"/>
</dbReference>
<organism evidence="1 2">
    <name type="scientific">Hypoxylon rubiginosum</name>
    <dbReference type="NCBI Taxonomy" id="110542"/>
    <lineage>
        <taxon>Eukaryota</taxon>
        <taxon>Fungi</taxon>
        <taxon>Dikarya</taxon>
        <taxon>Ascomycota</taxon>
        <taxon>Pezizomycotina</taxon>
        <taxon>Sordariomycetes</taxon>
        <taxon>Xylariomycetidae</taxon>
        <taxon>Xylariales</taxon>
        <taxon>Hypoxylaceae</taxon>
        <taxon>Hypoxylon</taxon>
    </lineage>
</organism>
<protein>
    <submittedName>
        <fullName evidence="1">Lipoxygenase 1</fullName>
    </submittedName>
</protein>
<name>A0ACC0CRI8_9PEZI</name>
<reference evidence="1 2" key="1">
    <citation type="journal article" date="2022" name="New Phytol.">
        <title>Ecological generalism drives hyperdiversity of secondary metabolite gene clusters in xylarialean endophytes.</title>
        <authorList>
            <person name="Franco M.E.E."/>
            <person name="Wisecaver J.H."/>
            <person name="Arnold A.E."/>
            <person name="Ju Y.M."/>
            <person name="Slot J.C."/>
            <person name="Ahrendt S."/>
            <person name="Moore L.P."/>
            <person name="Eastman K.E."/>
            <person name="Scott K."/>
            <person name="Konkel Z."/>
            <person name="Mondo S.J."/>
            <person name="Kuo A."/>
            <person name="Hayes R.D."/>
            <person name="Haridas S."/>
            <person name="Andreopoulos B."/>
            <person name="Riley R."/>
            <person name="LaButti K."/>
            <person name="Pangilinan J."/>
            <person name="Lipzen A."/>
            <person name="Amirebrahimi M."/>
            <person name="Yan J."/>
            <person name="Adam C."/>
            <person name="Keymanesh K."/>
            <person name="Ng V."/>
            <person name="Louie K."/>
            <person name="Northen T."/>
            <person name="Drula E."/>
            <person name="Henrissat B."/>
            <person name="Hsieh H.M."/>
            <person name="Youens-Clark K."/>
            <person name="Lutzoni F."/>
            <person name="Miadlikowska J."/>
            <person name="Eastwood D.C."/>
            <person name="Hamelin R.C."/>
            <person name="Grigoriev I.V."/>
            <person name="U'Ren J.M."/>
        </authorList>
    </citation>
    <scope>NUCLEOTIDE SEQUENCE [LARGE SCALE GENOMIC DNA]</scope>
    <source>
        <strain evidence="1 2">ER1909</strain>
    </source>
</reference>
<evidence type="ECO:0000313" key="1">
    <source>
        <dbReference type="EMBL" id="KAI6083049.1"/>
    </source>
</evidence>
<accession>A0ACC0CRI8</accession>
<dbReference type="Proteomes" id="UP001497680">
    <property type="component" value="Unassembled WGS sequence"/>
</dbReference>
<evidence type="ECO:0000313" key="2">
    <source>
        <dbReference type="Proteomes" id="UP001497680"/>
    </source>
</evidence>
<sequence length="539" mass="61036">MTVIPEWNAIRPLLITTVSIVGGENLGNKEDWYSDSRFAHQHLSGINPATIEKAPLDKVQAYINQAGMQGLQGMKNLLSEGKDLFIQDYSYFRKATGVGDDEAFESIVVELNASSNEPTGRQAIRYACAPVVIFQLHSDGQLHPLAITLDCRGTLDKSVTIFNRRLTPYDNAKVDEKDDWPWIYAKTCAQTADWARHEIAVHLVETHFIEEVIIVATNRTVPEDHLLFELLRPHWFRTLPLNFAARNVLVPFVIARISGLGPSTDPKTNRALGLVNWSFKNLNFQERYIPKDLKNRGFDVGGEKGDKYRNYPYASNMFLLWEVIRTFVKSVLGTKYKSDKDVQADPYISDWCHEIQTKGQVPTFPSITTMDQLIDAVTMIINIASPQHTAVNYLQDFYYSFIPAKPAALCAPIPTDLKTLQAINETDLTAALPIGTDPENPKWKDWLLSAQLPELLSYKVEERYNLLTYAQSLYNVNMDRTKAENNKFDSPAIAEAAKSFYSQLLELKKKFKEISDHQTEGSIEYKVLHPDLTAVSILI</sequence>
<keyword evidence="2" id="KW-1185">Reference proteome</keyword>